<reference evidence="12" key="3">
    <citation type="submission" date="2020-12" db="UniProtKB">
        <authorList>
            <consortium name="EnsemblPlants"/>
        </authorList>
    </citation>
    <scope>IDENTIFICATION</scope>
</reference>
<evidence type="ECO:0000256" key="7">
    <source>
        <dbReference type="SAM" id="MobiDB-lite"/>
    </source>
</evidence>
<protein>
    <submittedName>
        <fullName evidence="11 12">Uncharacterized protein</fullName>
    </submittedName>
</protein>
<dbReference type="AlphaFoldDB" id="A0A2K1LBP9"/>
<evidence type="ECO:0000313" key="11">
    <source>
        <dbReference type="EMBL" id="PNR63447.1"/>
    </source>
</evidence>
<evidence type="ECO:0000256" key="4">
    <source>
        <dbReference type="ARBA" id="ARBA00022968"/>
    </source>
</evidence>
<proteinExistence type="inferred from homology"/>
<keyword evidence="4" id="KW-0735">Signal-anchor</keyword>
<dbReference type="InterPro" id="IPR025846">
    <property type="entry name" value="TBL_N"/>
</dbReference>
<accession>A0A2K1LBP9</accession>
<evidence type="ECO:0000256" key="2">
    <source>
        <dbReference type="ARBA" id="ARBA00007727"/>
    </source>
</evidence>
<dbReference type="PaxDb" id="3218-PP1S424_5V6.1"/>
<dbReference type="InterPro" id="IPR029962">
    <property type="entry name" value="TBL"/>
</dbReference>
<comment type="subcellular location">
    <subcellularLocation>
        <location evidence="1">Membrane</location>
        <topology evidence="1">Single-pass membrane protein</topology>
    </subcellularLocation>
</comment>
<feature type="domain" description="Trichome birefringence-like N-terminal" evidence="10">
    <location>
        <begin position="119"/>
        <end position="172"/>
    </location>
</feature>
<dbReference type="EnsemblPlants" id="Pp3c1_40460V3.1">
    <property type="protein sequence ID" value="Pp3c1_40460V3.1"/>
    <property type="gene ID" value="Pp3c1_40460"/>
</dbReference>
<evidence type="ECO:0000256" key="6">
    <source>
        <dbReference type="ARBA" id="ARBA00023136"/>
    </source>
</evidence>
<keyword evidence="6 8" id="KW-0472">Membrane</keyword>
<keyword evidence="13" id="KW-1185">Reference proteome</keyword>
<evidence type="ECO:0000313" key="13">
    <source>
        <dbReference type="Proteomes" id="UP000006727"/>
    </source>
</evidence>
<evidence type="ECO:0000256" key="5">
    <source>
        <dbReference type="ARBA" id="ARBA00022989"/>
    </source>
</evidence>
<evidence type="ECO:0000256" key="1">
    <source>
        <dbReference type="ARBA" id="ARBA00004167"/>
    </source>
</evidence>
<feature type="domain" description="Trichome birefringence-like C-terminal" evidence="9">
    <location>
        <begin position="173"/>
        <end position="466"/>
    </location>
</feature>
<dbReference type="PANTHER" id="PTHR32285">
    <property type="entry name" value="PROTEIN TRICHOME BIREFRINGENCE-LIKE 9-RELATED"/>
    <property type="match status" value="1"/>
</dbReference>
<evidence type="ECO:0000256" key="3">
    <source>
        <dbReference type="ARBA" id="ARBA00022692"/>
    </source>
</evidence>
<dbReference type="Proteomes" id="UP000006727">
    <property type="component" value="Chromosome 1"/>
</dbReference>
<evidence type="ECO:0000256" key="8">
    <source>
        <dbReference type="SAM" id="Phobius"/>
    </source>
</evidence>
<evidence type="ECO:0000259" key="10">
    <source>
        <dbReference type="Pfam" id="PF14416"/>
    </source>
</evidence>
<reference evidence="11 13" key="1">
    <citation type="journal article" date="2008" name="Science">
        <title>The Physcomitrella genome reveals evolutionary insights into the conquest of land by plants.</title>
        <authorList>
            <person name="Rensing S."/>
            <person name="Lang D."/>
            <person name="Zimmer A."/>
            <person name="Terry A."/>
            <person name="Salamov A."/>
            <person name="Shapiro H."/>
            <person name="Nishiyama T."/>
            <person name="Perroud P.-F."/>
            <person name="Lindquist E."/>
            <person name="Kamisugi Y."/>
            <person name="Tanahashi T."/>
            <person name="Sakakibara K."/>
            <person name="Fujita T."/>
            <person name="Oishi K."/>
            <person name="Shin-I T."/>
            <person name="Kuroki Y."/>
            <person name="Toyoda A."/>
            <person name="Suzuki Y."/>
            <person name="Hashimoto A."/>
            <person name="Yamaguchi K."/>
            <person name="Sugano A."/>
            <person name="Kohara Y."/>
            <person name="Fujiyama A."/>
            <person name="Anterola A."/>
            <person name="Aoki S."/>
            <person name="Ashton N."/>
            <person name="Barbazuk W.B."/>
            <person name="Barker E."/>
            <person name="Bennetzen J."/>
            <person name="Bezanilla M."/>
            <person name="Blankenship R."/>
            <person name="Cho S.H."/>
            <person name="Dutcher S."/>
            <person name="Estelle M."/>
            <person name="Fawcett J.A."/>
            <person name="Gundlach H."/>
            <person name="Hanada K."/>
            <person name="Heyl A."/>
            <person name="Hicks K.A."/>
            <person name="Hugh J."/>
            <person name="Lohr M."/>
            <person name="Mayer K."/>
            <person name="Melkozernov A."/>
            <person name="Murata T."/>
            <person name="Nelson D."/>
            <person name="Pils B."/>
            <person name="Prigge M."/>
            <person name="Reiss B."/>
            <person name="Renner T."/>
            <person name="Rombauts S."/>
            <person name="Rushton P."/>
            <person name="Sanderfoot A."/>
            <person name="Schween G."/>
            <person name="Shiu S.-H."/>
            <person name="Stueber K."/>
            <person name="Theodoulou F.L."/>
            <person name="Tu H."/>
            <person name="Van de Peer Y."/>
            <person name="Verrier P.J."/>
            <person name="Waters E."/>
            <person name="Wood A."/>
            <person name="Yang L."/>
            <person name="Cove D."/>
            <person name="Cuming A."/>
            <person name="Hasebe M."/>
            <person name="Lucas S."/>
            <person name="Mishler D.B."/>
            <person name="Reski R."/>
            <person name="Grigoriev I."/>
            <person name="Quatrano R.S."/>
            <person name="Boore J.L."/>
        </authorList>
    </citation>
    <scope>NUCLEOTIDE SEQUENCE [LARGE SCALE GENOMIC DNA]</scope>
    <source>
        <strain evidence="12 13">cv. Gransden 2004</strain>
    </source>
</reference>
<feature type="transmembrane region" description="Helical" evidence="8">
    <location>
        <begin position="12"/>
        <end position="34"/>
    </location>
</feature>
<reference evidence="11 13" key="2">
    <citation type="journal article" date="2018" name="Plant J.">
        <title>The Physcomitrella patens chromosome-scale assembly reveals moss genome structure and evolution.</title>
        <authorList>
            <person name="Lang D."/>
            <person name="Ullrich K.K."/>
            <person name="Murat F."/>
            <person name="Fuchs J."/>
            <person name="Jenkins J."/>
            <person name="Haas F.B."/>
            <person name="Piednoel M."/>
            <person name="Gundlach H."/>
            <person name="Van Bel M."/>
            <person name="Meyberg R."/>
            <person name="Vives C."/>
            <person name="Morata J."/>
            <person name="Symeonidi A."/>
            <person name="Hiss M."/>
            <person name="Muchero W."/>
            <person name="Kamisugi Y."/>
            <person name="Saleh O."/>
            <person name="Blanc G."/>
            <person name="Decker E.L."/>
            <person name="van Gessel N."/>
            <person name="Grimwood J."/>
            <person name="Hayes R.D."/>
            <person name="Graham S.W."/>
            <person name="Gunter L.E."/>
            <person name="McDaniel S.F."/>
            <person name="Hoernstein S.N.W."/>
            <person name="Larsson A."/>
            <person name="Li F.W."/>
            <person name="Perroud P.F."/>
            <person name="Phillips J."/>
            <person name="Ranjan P."/>
            <person name="Rokshar D.S."/>
            <person name="Rothfels C.J."/>
            <person name="Schneider L."/>
            <person name="Shu S."/>
            <person name="Stevenson D.W."/>
            <person name="Thummler F."/>
            <person name="Tillich M."/>
            <person name="Villarreal Aguilar J.C."/>
            <person name="Widiez T."/>
            <person name="Wong G.K."/>
            <person name="Wymore A."/>
            <person name="Zhang Y."/>
            <person name="Zimmer A.D."/>
            <person name="Quatrano R.S."/>
            <person name="Mayer K.F.X."/>
            <person name="Goodstein D."/>
            <person name="Casacuberta J.M."/>
            <person name="Vandepoele K."/>
            <person name="Reski R."/>
            <person name="Cuming A.C."/>
            <person name="Tuskan G.A."/>
            <person name="Maumus F."/>
            <person name="Salse J."/>
            <person name="Schmutz J."/>
            <person name="Rensing S.A."/>
        </authorList>
    </citation>
    <scope>NUCLEOTIDE SEQUENCE [LARGE SCALE GENOMIC DNA]</scope>
    <source>
        <strain evidence="12 13">cv. Gransden 2004</strain>
    </source>
</reference>
<dbReference type="EMBL" id="ABEU02000001">
    <property type="protein sequence ID" value="PNR63447.1"/>
    <property type="molecule type" value="Genomic_DNA"/>
</dbReference>
<dbReference type="GO" id="GO:0016020">
    <property type="term" value="C:membrane"/>
    <property type="evidence" value="ECO:0007669"/>
    <property type="project" value="UniProtKB-SubCell"/>
</dbReference>
<dbReference type="FunCoup" id="A0A2K1LBP9">
    <property type="interactions" value="1436"/>
</dbReference>
<evidence type="ECO:0000313" key="12">
    <source>
        <dbReference type="EnsemblPlants" id="Pp3c1_40460V3.1"/>
    </source>
</evidence>
<dbReference type="Pfam" id="PF14416">
    <property type="entry name" value="PMR5N"/>
    <property type="match status" value="1"/>
</dbReference>
<evidence type="ECO:0000259" key="9">
    <source>
        <dbReference type="Pfam" id="PF13839"/>
    </source>
</evidence>
<dbReference type="InParanoid" id="A0A2K1LBP9"/>
<dbReference type="GO" id="GO:0016413">
    <property type="term" value="F:O-acetyltransferase activity"/>
    <property type="evidence" value="ECO:0000318"/>
    <property type="project" value="GO_Central"/>
</dbReference>
<dbReference type="InterPro" id="IPR026057">
    <property type="entry name" value="TBL_C"/>
</dbReference>
<dbReference type="PANTHER" id="PTHR32285:SF18">
    <property type="entry name" value="PROTEIN TRICHOME BIREFRINGENCE-LIKE 18"/>
    <property type="match status" value="1"/>
</dbReference>
<name>A0A2K1LBP9_PHYPA</name>
<gene>
    <name evidence="11" type="ORF">PHYPA_001873</name>
</gene>
<keyword evidence="3 8" id="KW-0812">Transmembrane</keyword>
<dbReference type="OMA" id="NVHTNIM"/>
<comment type="similarity">
    <text evidence="2">Belongs to the PC-esterase family. TBL subfamily.</text>
</comment>
<sequence>MRTFGKAGQPSWVKPPCLCSVAVVMVFTMGMLIAPLMRLSRKVISADDPSTQLVSWVESSNNQVVEDLPVSGEIPQVTDEVLATISDSKDVTPTIVEEEKDGEVKHVLQLPSQQGKLKKQCNIFEGKWIENHSEPLYQNETCPFLSQGQNCPGNGRSDSGYLNWKWKPTECELTRFDGLAFLELMRGKTLAFIGDSVTRNQYEALMCMLLQVASAKPTGNRKFQRWVFRGYDFKVIRIWSSWLVHVSTDSIDFAPANMTKLHLDILDEKISEFLPMFDVLVLASGHWWPKTAAYIIDGKVVGGQTWWNGTYEKKYDVLAGYGVAMKTALKAIIAYPDYKGLTILRTYSPEHYEGGEWNTGGSCTGKTKPLEESELARNSYADTLYAHQIEAVKEARRIGENATRIRVMDITRAFSYRADGHPGPYRNRNPNKVVERGRNGKPPPQDCLHWCMPGPIDTWNEYLFAMLQREFIP</sequence>
<dbReference type="Pfam" id="PF13839">
    <property type="entry name" value="PC-Esterase"/>
    <property type="match status" value="1"/>
</dbReference>
<keyword evidence="5 8" id="KW-1133">Transmembrane helix</keyword>
<dbReference type="Gramene" id="Pp3c1_40460V3.1">
    <property type="protein sequence ID" value="Pp3c1_40460V3.1"/>
    <property type="gene ID" value="Pp3c1_40460"/>
</dbReference>
<dbReference type="EnsemblPlants" id="Pp3c1_40460V3.2">
    <property type="protein sequence ID" value="Pp3c1_40460V3.2"/>
    <property type="gene ID" value="Pp3c1_40460"/>
</dbReference>
<feature type="region of interest" description="Disordered" evidence="7">
    <location>
        <begin position="419"/>
        <end position="440"/>
    </location>
</feature>
<dbReference type="STRING" id="3218.A0A2K1LBP9"/>
<organism evidence="11">
    <name type="scientific">Physcomitrium patens</name>
    <name type="common">Spreading-leaved earth moss</name>
    <name type="synonym">Physcomitrella patens</name>
    <dbReference type="NCBI Taxonomy" id="3218"/>
    <lineage>
        <taxon>Eukaryota</taxon>
        <taxon>Viridiplantae</taxon>
        <taxon>Streptophyta</taxon>
        <taxon>Embryophyta</taxon>
        <taxon>Bryophyta</taxon>
        <taxon>Bryophytina</taxon>
        <taxon>Bryopsida</taxon>
        <taxon>Funariidae</taxon>
        <taxon>Funariales</taxon>
        <taxon>Funariaceae</taxon>
        <taxon>Physcomitrium</taxon>
    </lineage>
</organism>
<dbReference type="Gramene" id="Pp3c1_40460V3.2">
    <property type="protein sequence ID" value="Pp3c1_40460V3.2"/>
    <property type="gene ID" value="Pp3c1_40460"/>
</dbReference>
<dbReference type="GO" id="GO:0005794">
    <property type="term" value="C:Golgi apparatus"/>
    <property type="evidence" value="ECO:0000318"/>
    <property type="project" value="GO_Central"/>
</dbReference>